<keyword evidence="5 10" id="KW-0317">Glutathione biosynthesis</keyword>
<evidence type="ECO:0000256" key="5">
    <source>
        <dbReference type="ARBA" id="ARBA00022684"/>
    </source>
</evidence>
<dbReference type="InterPro" id="IPR004308">
    <property type="entry name" value="GCS"/>
</dbReference>
<sequence>MGLLSFGTPLAWQDTKKLADYIRSHGVAQFLHTWDRVKDRYGDELYWGDEIEYMVVSFDDDARNAKLSLRQSEILAKLQAIVDGISSSCPDHVFVPLFHPEYGRFMLESTPGAPYSNKVTDLLTVEGNMRYRRSLAQKHLKKNEIPLTLTSYPRLGTQGKFTDPYSDPHGAVSSHSLFLPEEITNPHARFPTLTANIRSRRGSKVAINLPIFFDENTPRPFVDPTIPWDRNIYPEDPEAKNGAALQDHVYMDAMGFGMGCCCLQLTFQACSVAEARRIYDSFVPLAPIFLALTAASPLWRGYITDVDARWNVISASVDDRTEEERGLKPLKNDRYRIPKSRYDSVSLYISDNWLNRPEYNDTEVPYDAEIFKRLRDHGIDDFLAKHISHLFIRDPLVIFSELKEQDDEHSMDHFENIQSTNWQTVRFKPPPIGSSIGWRVEFRPMEIQMTDFENAAFAVFVVLLTRAVLSQNLNFYIPISKVDENMQRAQHRDALRTEKFYFRKDIFLPNSSRSSSATSSGKTSPVGSDCGCDGVSNGNGIHKLPSEKTKKMRNCFPEVPPPPEEYNARKVEEEYEEMTVEEVMNGKGYNPGLITLVYEYVDTLDIDDGQRSRLFEYLDFVRKRSTGELQTPATWTRNFVRSHPAYKFDSVVSEEINYDLLKEVDEIERGVKKAPELLPEYYTGRDEDQGSIGL</sequence>
<dbReference type="FunFam" id="3.30.590.50:FF:000002">
    <property type="entry name" value="Glutamate--cysteine ligase catalytic subunit"/>
    <property type="match status" value="1"/>
</dbReference>
<comment type="similarity">
    <text evidence="2 10">Belongs to the glutamate--cysteine ligase type 3 family.</text>
</comment>
<dbReference type="GO" id="GO:0006750">
    <property type="term" value="P:glutathione biosynthetic process"/>
    <property type="evidence" value="ECO:0007669"/>
    <property type="project" value="UniProtKB-UniRule"/>
</dbReference>
<comment type="pathway">
    <text evidence="1 10">Sulfur metabolism; glutathione biosynthesis; glutathione from L-cysteine and L-glutamate: step 1/2.</text>
</comment>
<dbReference type="InterPro" id="IPR014746">
    <property type="entry name" value="Gln_synth/guanido_kin_cat_dom"/>
</dbReference>
<organism evidence="12 13">
    <name type="scientific">Thelephora terrestris</name>
    <dbReference type="NCBI Taxonomy" id="56493"/>
    <lineage>
        <taxon>Eukaryota</taxon>
        <taxon>Fungi</taxon>
        <taxon>Dikarya</taxon>
        <taxon>Basidiomycota</taxon>
        <taxon>Agaricomycotina</taxon>
        <taxon>Agaricomycetes</taxon>
        <taxon>Thelephorales</taxon>
        <taxon>Thelephoraceae</taxon>
        <taxon>Thelephora</taxon>
    </lineage>
</organism>
<evidence type="ECO:0000313" key="12">
    <source>
        <dbReference type="EMBL" id="KAF9782799.1"/>
    </source>
</evidence>
<comment type="caution">
    <text evidence="12">The sequence shown here is derived from an EMBL/GenBank/DDBJ whole genome shotgun (WGS) entry which is preliminary data.</text>
</comment>
<dbReference type="EMBL" id="WIUZ02000011">
    <property type="protein sequence ID" value="KAF9782799.1"/>
    <property type="molecule type" value="Genomic_DNA"/>
</dbReference>
<protein>
    <recommendedName>
        <fullName evidence="3 10">Glutamate--cysteine ligase</fullName>
        <ecNumber evidence="3 10">6.3.2.2</ecNumber>
    </recommendedName>
    <alternativeName>
        <fullName evidence="9 10">Gamma-ECS</fullName>
    </alternativeName>
    <alternativeName>
        <fullName evidence="8 10">Gamma-glutamylcysteine synthetase</fullName>
    </alternativeName>
</protein>
<keyword evidence="4 10" id="KW-0436">Ligase</keyword>
<evidence type="ECO:0000256" key="7">
    <source>
        <dbReference type="ARBA" id="ARBA00022840"/>
    </source>
</evidence>
<dbReference type="GO" id="GO:0017109">
    <property type="term" value="C:glutamate-cysteine ligase complex"/>
    <property type="evidence" value="ECO:0007669"/>
    <property type="project" value="TreeGrafter"/>
</dbReference>
<evidence type="ECO:0000256" key="4">
    <source>
        <dbReference type="ARBA" id="ARBA00022598"/>
    </source>
</evidence>
<evidence type="ECO:0000256" key="11">
    <source>
        <dbReference type="SAM" id="MobiDB-lite"/>
    </source>
</evidence>
<dbReference type="Proteomes" id="UP000736335">
    <property type="component" value="Unassembled WGS sequence"/>
</dbReference>
<dbReference type="SUPFAM" id="SSF55931">
    <property type="entry name" value="Glutamine synthetase/guanido kinase"/>
    <property type="match status" value="1"/>
</dbReference>
<evidence type="ECO:0000256" key="8">
    <source>
        <dbReference type="ARBA" id="ARBA00030585"/>
    </source>
</evidence>
<feature type="compositionally biased region" description="Low complexity" evidence="11">
    <location>
        <begin position="511"/>
        <end position="524"/>
    </location>
</feature>
<evidence type="ECO:0000256" key="2">
    <source>
        <dbReference type="ARBA" id="ARBA00008100"/>
    </source>
</evidence>
<dbReference type="EC" id="6.3.2.2" evidence="3 10"/>
<dbReference type="GO" id="GO:0005524">
    <property type="term" value="F:ATP binding"/>
    <property type="evidence" value="ECO:0007669"/>
    <property type="project" value="UniProtKB-UniRule"/>
</dbReference>
<dbReference type="OrthoDB" id="7939818at2759"/>
<dbReference type="PANTHER" id="PTHR11164:SF0">
    <property type="entry name" value="GLUTAMATE--CYSTEINE LIGASE CATALYTIC SUBUNIT"/>
    <property type="match status" value="1"/>
</dbReference>
<gene>
    <name evidence="12" type="ORF">BJ322DRAFT_172415</name>
</gene>
<dbReference type="Gene3D" id="3.30.590.50">
    <property type="match status" value="2"/>
</dbReference>
<evidence type="ECO:0000256" key="9">
    <source>
        <dbReference type="ARBA" id="ARBA00032122"/>
    </source>
</evidence>
<reference evidence="12" key="2">
    <citation type="submission" date="2020-11" db="EMBL/GenBank/DDBJ databases">
        <authorList>
            <consortium name="DOE Joint Genome Institute"/>
            <person name="Kuo A."/>
            <person name="Miyauchi S."/>
            <person name="Kiss E."/>
            <person name="Drula E."/>
            <person name="Kohler A."/>
            <person name="Sanchez-Garcia M."/>
            <person name="Andreopoulos B."/>
            <person name="Barry K.W."/>
            <person name="Bonito G."/>
            <person name="Buee M."/>
            <person name="Carver A."/>
            <person name="Chen C."/>
            <person name="Cichocki N."/>
            <person name="Clum A."/>
            <person name="Culley D."/>
            <person name="Crous P.W."/>
            <person name="Fauchery L."/>
            <person name="Girlanda M."/>
            <person name="Hayes R."/>
            <person name="Keri Z."/>
            <person name="Labutti K."/>
            <person name="Lipzen A."/>
            <person name="Lombard V."/>
            <person name="Magnuson J."/>
            <person name="Maillard F."/>
            <person name="Morin E."/>
            <person name="Murat C."/>
            <person name="Nolan M."/>
            <person name="Ohm R."/>
            <person name="Pangilinan J."/>
            <person name="Pereira M."/>
            <person name="Perotto S."/>
            <person name="Peter M."/>
            <person name="Riley R."/>
            <person name="Sitrit Y."/>
            <person name="Stielow B."/>
            <person name="Szollosi G."/>
            <person name="Zifcakova L."/>
            <person name="Stursova M."/>
            <person name="Spatafora J.W."/>
            <person name="Tedersoo L."/>
            <person name="Vaario L.-M."/>
            <person name="Yamada A."/>
            <person name="Yan M."/>
            <person name="Wang P."/>
            <person name="Xu J."/>
            <person name="Bruns T."/>
            <person name="Baldrian P."/>
            <person name="Vilgalys R."/>
            <person name="Henrissat B."/>
            <person name="Grigoriev I.V."/>
            <person name="Hibbett D."/>
            <person name="Nagy L.G."/>
            <person name="Martin F.M."/>
        </authorList>
    </citation>
    <scope>NUCLEOTIDE SEQUENCE</scope>
    <source>
        <strain evidence="12">UH-Tt-Lm1</strain>
    </source>
</reference>
<reference evidence="12" key="1">
    <citation type="journal article" date="2020" name="Nat. Commun.">
        <title>Large-scale genome sequencing of mycorrhizal fungi provides insights into the early evolution of symbiotic traits.</title>
        <authorList>
            <person name="Miyauchi S."/>
            <person name="Kiss E."/>
            <person name="Kuo A."/>
            <person name="Drula E."/>
            <person name="Kohler A."/>
            <person name="Sanchez-Garcia M."/>
            <person name="Morin E."/>
            <person name="Andreopoulos B."/>
            <person name="Barry K.W."/>
            <person name="Bonito G."/>
            <person name="Buee M."/>
            <person name="Carver A."/>
            <person name="Chen C."/>
            <person name="Cichocki N."/>
            <person name="Clum A."/>
            <person name="Culley D."/>
            <person name="Crous P.W."/>
            <person name="Fauchery L."/>
            <person name="Girlanda M."/>
            <person name="Hayes R.D."/>
            <person name="Keri Z."/>
            <person name="LaButti K."/>
            <person name="Lipzen A."/>
            <person name="Lombard V."/>
            <person name="Magnuson J."/>
            <person name="Maillard F."/>
            <person name="Murat C."/>
            <person name="Nolan M."/>
            <person name="Ohm R.A."/>
            <person name="Pangilinan J."/>
            <person name="Pereira M.F."/>
            <person name="Perotto S."/>
            <person name="Peter M."/>
            <person name="Pfister S."/>
            <person name="Riley R."/>
            <person name="Sitrit Y."/>
            <person name="Stielow J.B."/>
            <person name="Szollosi G."/>
            <person name="Zifcakova L."/>
            <person name="Stursova M."/>
            <person name="Spatafora J.W."/>
            <person name="Tedersoo L."/>
            <person name="Vaario L.M."/>
            <person name="Yamada A."/>
            <person name="Yan M."/>
            <person name="Wang P."/>
            <person name="Xu J."/>
            <person name="Bruns T."/>
            <person name="Baldrian P."/>
            <person name="Vilgalys R."/>
            <person name="Dunand C."/>
            <person name="Henrissat B."/>
            <person name="Grigoriev I.V."/>
            <person name="Hibbett D."/>
            <person name="Nagy L.G."/>
            <person name="Martin F.M."/>
        </authorList>
    </citation>
    <scope>NUCLEOTIDE SEQUENCE</scope>
    <source>
        <strain evidence="12">UH-Tt-Lm1</strain>
    </source>
</reference>
<evidence type="ECO:0000256" key="1">
    <source>
        <dbReference type="ARBA" id="ARBA00005006"/>
    </source>
</evidence>
<name>A0A9P6HAB0_9AGAM</name>
<dbReference type="FunFam" id="3.30.590.50:FF:000001">
    <property type="entry name" value="Glutamate-cysteine ligase Gcs1"/>
    <property type="match status" value="1"/>
</dbReference>
<keyword evidence="13" id="KW-1185">Reference proteome</keyword>
<accession>A0A9P6HAB0</accession>
<proteinExistence type="inferred from homology"/>
<dbReference type="PANTHER" id="PTHR11164">
    <property type="entry name" value="GLUTAMATE CYSTEINE LIGASE"/>
    <property type="match status" value="1"/>
</dbReference>
<dbReference type="GO" id="GO:0004357">
    <property type="term" value="F:glutamate-cysteine ligase activity"/>
    <property type="evidence" value="ECO:0007669"/>
    <property type="project" value="UniProtKB-UniRule"/>
</dbReference>
<dbReference type="AlphaFoldDB" id="A0A9P6HAB0"/>
<feature type="region of interest" description="Disordered" evidence="11">
    <location>
        <begin position="511"/>
        <end position="532"/>
    </location>
</feature>
<keyword evidence="7 10" id="KW-0067">ATP-binding</keyword>
<evidence type="ECO:0000256" key="6">
    <source>
        <dbReference type="ARBA" id="ARBA00022741"/>
    </source>
</evidence>
<dbReference type="Pfam" id="PF03074">
    <property type="entry name" value="GCS"/>
    <property type="match status" value="1"/>
</dbReference>
<evidence type="ECO:0000256" key="10">
    <source>
        <dbReference type="RuleBase" id="RU367135"/>
    </source>
</evidence>
<evidence type="ECO:0000256" key="3">
    <source>
        <dbReference type="ARBA" id="ARBA00012220"/>
    </source>
</evidence>
<keyword evidence="6 10" id="KW-0547">Nucleotide-binding</keyword>
<evidence type="ECO:0000313" key="13">
    <source>
        <dbReference type="Proteomes" id="UP000736335"/>
    </source>
</evidence>
<dbReference type="Gene3D" id="1.10.8.960">
    <property type="match status" value="1"/>
</dbReference>
<comment type="catalytic activity">
    <reaction evidence="10">
        <text>L-cysteine + L-glutamate + ATP = gamma-L-glutamyl-L-cysteine + ADP + phosphate + H(+)</text>
        <dbReference type="Rhea" id="RHEA:13285"/>
        <dbReference type="ChEBI" id="CHEBI:15378"/>
        <dbReference type="ChEBI" id="CHEBI:29985"/>
        <dbReference type="ChEBI" id="CHEBI:30616"/>
        <dbReference type="ChEBI" id="CHEBI:35235"/>
        <dbReference type="ChEBI" id="CHEBI:43474"/>
        <dbReference type="ChEBI" id="CHEBI:58173"/>
        <dbReference type="ChEBI" id="CHEBI:456216"/>
        <dbReference type="EC" id="6.3.2.2"/>
    </reaction>
</comment>